<gene>
    <name evidence="2" type="ORF">CEE36_06800</name>
</gene>
<evidence type="ECO:0000313" key="2">
    <source>
        <dbReference type="EMBL" id="TKJ42786.1"/>
    </source>
</evidence>
<accession>A0A532V6G1</accession>
<feature type="signal peptide" evidence="1">
    <location>
        <begin position="1"/>
        <end position="24"/>
    </location>
</feature>
<proteinExistence type="predicted"/>
<evidence type="ECO:0000313" key="3">
    <source>
        <dbReference type="Proteomes" id="UP000317778"/>
    </source>
</evidence>
<evidence type="ECO:0000256" key="1">
    <source>
        <dbReference type="SAM" id="SignalP"/>
    </source>
</evidence>
<dbReference type="Proteomes" id="UP000317778">
    <property type="component" value="Unassembled WGS sequence"/>
</dbReference>
<dbReference type="AlphaFoldDB" id="A0A532V6G1"/>
<feature type="chain" id="PRO_5022144071" description="Secretion system C-terminal sorting domain-containing protein" evidence="1">
    <location>
        <begin position="25"/>
        <end position="678"/>
    </location>
</feature>
<name>A0A532V6G1_UNCT6</name>
<protein>
    <recommendedName>
        <fullName evidence="4">Secretion system C-terminal sorting domain-containing protein</fullName>
    </recommendedName>
</protein>
<dbReference type="EMBL" id="NJBO01000009">
    <property type="protein sequence ID" value="TKJ42786.1"/>
    <property type="molecule type" value="Genomic_DNA"/>
</dbReference>
<reference evidence="2 3" key="1">
    <citation type="submission" date="2017-06" db="EMBL/GenBank/DDBJ databases">
        <title>Novel microbial phyla capable of carbon fixation and sulfur reduction in deep-sea sediments.</title>
        <authorList>
            <person name="Huang J."/>
            <person name="Baker B."/>
            <person name="Wang Y."/>
        </authorList>
    </citation>
    <scope>NUCLEOTIDE SEQUENCE [LARGE SCALE GENOMIC DNA]</scope>
    <source>
        <strain evidence="2">B3_TA06</strain>
    </source>
</reference>
<comment type="caution">
    <text evidence="2">The sequence shown here is derived from an EMBL/GenBank/DDBJ whole genome shotgun (WGS) entry which is preliminary data.</text>
</comment>
<sequence length="678" mass="74912">MTKKVIGIAAALVLFAALVLPLNAQLSSVLHEEFEGTFPPTDWTTTNDGGTNQWFTNGYWGSPNYAGGSGMCADNDDDAAGWGAPWCQNNALVTPSMDLSTATEVWLAYTISYNLLSSTNEHARIEVYDGSSWQNIVTYTSDQDAYGPGQRDSFDISSYAAGEADVQVRFVYNEINYAGWYWWLEIDNVDVWADVGGGSVIDTVVNEGFEGPWPPSGWTTTIGSGNDQWRDLNGLGGFWANYAASGGGNCAENDDYWATNFLGWPQCVENALVTPAFTLGGNIWLEFDRGTYMAPTSEMRVEVWDGSTWQLITSYTLSQLWMHDVWSLSAFGVDGVTDAQVRFVYNETSPSSSLFYQIDNVLIYGETSGTEELDPQMAQIIRPRNEEEGGVSFTPACRVLNNLDTATAKVGCRFKDLETMETVYEDVLNSVPLEQGYTVVDGFRDFTPEANKEYTALFWVEHPDDIDQTNNAKDKHWTTFAGMDVTPTVMLSPAPQQDNEFDPEATFEEHAGAELTVATLHCKIEDGEYHAVVYEDSVIGEPFAVEESKNIKFPTVEGLENGTYTITFWATEERGGNISNPPLVETFEYSGIAEEPVAERFSLDVAGSRISFTLPTATNVNLRVYDVAGNVVATLVDDSRGPGYYTINWNTDAVASGVYFVRMLTPEFNATRKVLILH</sequence>
<keyword evidence="1" id="KW-0732">Signal</keyword>
<dbReference type="Gene3D" id="2.60.120.200">
    <property type="match status" value="2"/>
</dbReference>
<dbReference type="Gene3D" id="2.60.40.4070">
    <property type="match status" value="1"/>
</dbReference>
<dbReference type="InterPro" id="IPR026444">
    <property type="entry name" value="Secre_tail"/>
</dbReference>
<organism evidence="2 3">
    <name type="scientific">candidate division TA06 bacterium B3_TA06</name>
    <dbReference type="NCBI Taxonomy" id="2012487"/>
    <lineage>
        <taxon>Bacteria</taxon>
        <taxon>Bacteria division TA06</taxon>
    </lineage>
</organism>
<dbReference type="NCBIfam" id="TIGR04183">
    <property type="entry name" value="Por_Secre_tail"/>
    <property type="match status" value="1"/>
</dbReference>
<evidence type="ECO:0008006" key="4">
    <source>
        <dbReference type="Google" id="ProtNLM"/>
    </source>
</evidence>